<proteinExistence type="predicted"/>
<dbReference type="InterPro" id="IPR003018">
    <property type="entry name" value="GAF"/>
</dbReference>
<reference evidence="2 3" key="1">
    <citation type="submission" date="2021-06" db="EMBL/GenBank/DDBJ databases">
        <authorList>
            <person name="Criscuolo A."/>
        </authorList>
    </citation>
    <scope>NUCLEOTIDE SEQUENCE [LARGE SCALE GENOMIC DNA]</scope>
    <source>
        <strain evidence="3">CIP 111802</strain>
    </source>
</reference>
<protein>
    <recommendedName>
        <fullName evidence="1">GAF domain-containing protein</fullName>
    </recommendedName>
</protein>
<comment type="caution">
    <text evidence="2">The sequence shown here is derived from an EMBL/GenBank/DDBJ whole genome shotgun (WGS) entry which is preliminary data.</text>
</comment>
<accession>A0ABN7TKJ3</accession>
<keyword evidence="3" id="KW-1185">Reference proteome</keyword>
<sequence>MPVIALQIAKELDRLCLQTSSDFASLSLVGSYGQRFQWQYAYGNRNDRYRRMVVKPGAGPDGLSLRTGKPVIWSEQADPNGKISNECPLLAAEQLRSAAVVPLLQGNAVIGLLLMARRSLEQYTNQDVTLIIDHLPNIALLLNNTI</sequence>
<dbReference type="RefSeq" id="WP_218099458.1">
    <property type="nucleotide sequence ID" value="NZ_CAJVCE010000008.1"/>
</dbReference>
<name>A0ABN7TKJ3_9BACL</name>
<dbReference type="EMBL" id="CAJVCE010000008">
    <property type="protein sequence ID" value="CAG7644025.1"/>
    <property type="molecule type" value="Genomic_DNA"/>
</dbReference>
<feature type="domain" description="GAF" evidence="1">
    <location>
        <begin position="15"/>
        <end position="131"/>
    </location>
</feature>
<dbReference type="Proteomes" id="UP000730618">
    <property type="component" value="Unassembled WGS sequence"/>
</dbReference>
<evidence type="ECO:0000313" key="2">
    <source>
        <dbReference type="EMBL" id="CAG7644025.1"/>
    </source>
</evidence>
<dbReference type="Pfam" id="PF13185">
    <property type="entry name" value="GAF_2"/>
    <property type="match status" value="1"/>
</dbReference>
<organism evidence="2 3">
    <name type="scientific">Paenibacillus allorhizosphaerae</name>
    <dbReference type="NCBI Taxonomy" id="2849866"/>
    <lineage>
        <taxon>Bacteria</taxon>
        <taxon>Bacillati</taxon>
        <taxon>Bacillota</taxon>
        <taxon>Bacilli</taxon>
        <taxon>Bacillales</taxon>
        <taxon>Paenibacillaceae</taxon>
        <taxon>Paenibacillus</taxon>
    </lineage>
</organism>
<gene>
    <name evidence="2" type="ORF">PAECIP111802_03136</name>
</gene>
<evidence type="ECO:0000259" key="1">
    <source>
        <dbReference type="Pfam" id="PF13185"/>
    </source>
</evidence>
<evidence type="ECO:0000313" key="3">
    <source>
        <dbReference type="Proteomes" id="UP000730618"/>
    </source>
</evidence>